<dbReference type="PANTHER" id="PTHR43581">
    <property type="entry name" value="ATP/GTP PHOSPHATASE"/>
    <property type="match status" value="1"/>
</dbReference>
<dbReference type="GO" id="GO:0005524">
    <property type="term" value="F:ATP binding"/>
    <property type="evidence" value="ECO:0007669"/>
    <property type="project" value="InterPro"/>
</dbReference>
<evidence type="ECO:0000313" key="2">
    <source>
        <dbReference type="EMBL" id="QEC56694.1"/>
    </source>
</evidence>
<reference evidence="2 3" key="1">
    <citation type="journal article" date="2015" name="Int. J. Syst. Evol. Microbiol.">
        <title>Flavisolibacter ginsenosidimutans sp. nov., with ginsenoside-converting activity isolated from soil used for cultivating ginseng.</title>
        <authorList>
            <person name="Zhao Y."/>
            <person name="Liu Q."/>
            <person name="Kang M.S."/>
            <person name="Jin F."/>
            <person name="Yu H."/>
            <person name="Im W.T."/>
        </authorList>
    </citation>
    <scope>NUCLEOTIDE SEQUENCE [LARGE SCALE GENOMIC DNA]</scope>
    <source>
        <strain evidence="2 3">Gsoil 636</strain>
    </source>
</reference>
<dbReference type="Gene3D" id="3.40.50.300">
    <property type="entry name" value="P-loop containing nucleotide triphosphate hydrolases"/>
    <property type="match status" value="1"/>
</dbReference>
<dbReference type="InterPro" id="IPR003959">
    <property type="entry name" value="ATPase_AAA_core"/>
</dbReference>
<keyword evidence="3" id="KW-1185">Reference proteome</keyword>
<dbReference type="PANTHER" id="PTHR43581:SF4">
    <property type="entry name" value="ATP_GTP PHOSPHATASE"/>
    <property type="match status" value="1"/>
</dbReference>
<dbReference type="InterPro" id="IPR014555">
    <property type="entry name" value="RecF-like"/>
</dbReference>
<feature type="domain" description="ATPase AAA-type core" evidence="1">
    <location>
        <begin position="30"/>
        <end position="344"/>
    </location>
</feature>
<dbReference type="AlphaFoldDB" id="A0A5B8UJ35"/>
<dbReference type="PIRSF" id="PIRSF029347">
    <property type="entry name" value="RecF"/>
    <property type="match status" value="1"/>
</dbReference>
<dbReference type="GO" id="GO:0016887">
    <property type="term" value="F:ATP hydrolysis activity"/>
    <property type="evidence" value="ECO:0007669"/>
    <property type="project" value="InterPro"/>
</dbReference>
<accession>A0A5B8UJ35</accession>
<dbReference type="InterPro" id="IPR051396">
    <property type="entry name" value="Bact_Antivir_Def_Nuclease"/>
</dbReference>
<dbReference type="Proteomes" id="UP000321204">
    <property type="component" value="Chromosome"/>
</dbReference>
<sequence>MQENSVYLKEATLGGYKSIKDITIDFKPGLNVIIGKNAAGKTNFLYFLHRMLSFEYENLSDFFARLTLLQNENVFQVKAKGSFKEDIVNGKPFFGGSDLEATFFYNSEVIAEAEDLNSNFFQKIRNYNFLFSTTLITHGIPDNFYFVTKPLNIKVSRTKFSSDLFRIIAEGENVFFPKSILTSFIFLGLLSSEDFTQEGVEKEVNNVLNGIDSLKKHLRSITPIKDIRFNKSLNVLIDKTNGEFSVNNLLLEFYIDDEWYPFDQLSDGTKRLFYIISEVAYSGEYYYAGKAMAVVSKDDGRVILLEEPELGIHPHQLQALLRFLKEQAEDKQIILTTHSPQVLDALSQSDLDRVIIAYSDKQEGTKLRHLTDAEMSKARKYIEEDLLSDYWRFSDLEKKDKYYEDRLSG</sequence>
<evidence type="ECO:0000313" key="3">
    <source>
        <dbReference type="Proteomes" id="UP000321204"/>
    </source>
</evidence>
<dbReference type="InterPro" id="IPR027417">
    <property type="entry name" value="P-loop_NTPase"/>
</dbReference>
<evidence type="ECO:0000259" key="1">
    <source>
        <dbReference type="Pfam" id="PF13304"/>
    </source>
</evidence>
<proteinExistence type="predicted"/>
<dbReference type="EMBL" id="CP042433">
    <property type="protein sequence ID" value="QEC56694.1"/>
    <property type="molecule type" value="Genomic_DNA"/>
</dbReference>
<dbReference type="Pfam" id="PF13304">
    <property type="entry name" value="AAA_21"/>
    <property type="match status" value="1"/>
</dbReference>
<organism evidence="2 3">
    <name type="scientific">Flavisolibacter ginsenosidimutans</name>
    <dbReference type="NCBI Taxonomy" id="661481"/>
    <lineage>
        <taxon>Bacteria</taxon>
        <taxon>Pseudomonadati</taxon>
        <taxon>Bacteroidota</taxon>
        <taxon>Chitinophagia</taxon>
        <taxon>Chitinophagales</taxon>
        <taxon>Chitinophagaceae</taxon>
        <taxon>Flavisolibacter</taxon>
    </lineage>
</organism>
<dbReference type="KEGG" id="fgg:FSB75_12565"/>
<dbReference type="RefSeq" id="WP_146787938.1">
    <property type="nucleotide sequence ID" value="NZ_BAABIO010000003.1"/>
</dbReference>
<protein>
    <submittedName>
        <fullName evidence="2">AAA family ATPase</fullName>
    </submittedName>
</protein>
<name>A0A5B8UJ35_9BACT</name>
<gene>
    <name evidence="2" type="ORF">FSB75_12565</name>
</gene>
<dbReference type="SUPFAM" id="SSF52540">
    <property type="entry name" value="P-loop containing nucleoside triphosphate hydrolases"/>
    <property type="match status" value="1"/>
</dbReference>
<dbReference type="OrthoDB" id="747555at2"/>